<evidence type="ECO:0000256" key="2">
    <source>
        <dbReference type="ARBA" id="ARBA00007254"/>
    </source>
</evidence>
<dbReference type="Proteomes" id="UP000321332">
    <property type="component" value="Chromosome"/>
</dbReference>
<dbReference type="NCBIfam" id="NF001842">
    <property type="entry name" value="PRK00567.1-3"/>
    <property type="match status" value="1"/>
</dbReference>
<dbReference type="HAMAP" id="MF_00115">
    <property type="entry name" value="MscL"/>
    <property type="match status" value="1"/>
</dbReference>
<dbReference type="InterPro" id="IPR037673">
    <property type="entry name" value="MSC/AndL"/>
</dbReference>
<dbReference type="InterPro" id="IPR001185">
    <property type="entry name" value="MS_channel"/>
</dbReference>
<evidence type="ECO:0000256" key="5">
    <source>
        <dbReference type="ARBA" id="ARBA00022692"/>
    </source>
</evidence>
<comment type="subcellular location">
    <subcellularLocation>
        <location evidence="1 10">Cell membrane</location>
        <topology evidence="1 10">Multi-pass membrane protein</topology>
    </subcellularLocation>
</comment>
<dbReference type="AlphaFoldDB" id="A0AAE6ILA8"/>
<sequence length="127" mass="14100">MFSEFKTFIMRGNVLDLAVGVIIGGAFTGLVKSLTTNLISPIIGFCTGGTTDLANLELIITKQLTFKYGAFINDFINFLITAFVVFMIIKVINRVLRTKKVEEEVPVNPELEILSEIRDLLDAQKKA</sequence>
<accession>A0AAE6ILA8</accession>
<dbReference type="GO" id="GO:0008381">
    <property type="term" value="F:mechanosensitive monoatomic ion channel activity"/>
    <property type="evidence" value="ECO:0007669"/>
    <property type="project" value="UniProtKB-UniRule"/>
</dbReference>
<dbReference type="PRINTS" id="PR01264">
    <property type="entry name" value="MECHCHANNEL"/>
</dbReference>
<evidence type="ECO:0000256" key="1">
    <source>
        <dbReference type="ARBA" id="ARBA00004651"/>
    </source>
</evidence>
<gene>
    <name evidence="10 11" type="primary">mscL</name>
    <name evidence="11" type="ORF">FGL89_02165</name>
</gene>
<dbReference type="RefSeq" id="WP_014974041.1">
    <property type="nucleotide sequence ID" value="NZ_BPKR01000004.1"/>
</dbReference>
<evidence type="ECO:0000256" key="10">
    <source>
        <dbReference type="HAMAP-Rule" id="MF_00115"/>
    </source>
</evidence>
<organism evidence="11 12">
    <name type="scientific">Leuconostoc carnosum</name>
    <dbReference type="NCBI Taxonomy" id="1252"/>
    <lineage>
        <taxon>Bacteria</taxon>
        <taxon>Bacillati</taxon>
        <taxon>Bacillota</taxon>
        <taxon>Bacilli</taxon>
        <taxon>Lactobacillales</taxon>
        <taxon>Lactobacillaceae</taxon>
        <taxon>Leuconostoc</taxon>
    </lineage>
</organism>
<evidence type="ECO:0000313" key="11">
    <source>
        <dbReference type="EMBL" id="QEA33031.1"/>
    </source>
</evidence>
<comment type="similarity">
    <text evidence="2 10">Belongs to the MscL family.</text>
</comment>
<feature type="transmembrane region" description="Helical" evidence="10">
    <location>
        <begin position="75"/>
        <end position="92"/>
    </location>
</feature>
<dbReference type="EMBL" id="CP042374">
    <property type="protein sequence ID" value="QEA33031.1"/>
    <property type="molecule type" value="Genomic_DNA"/>
</dbReference>
<evidence type="ECO:0000256" key="3">
    <source>
        <dbReference type="ARBA" id="ARBA00022448"/>
    </source>
</evidence>
<keyword evidence="9 10" id="KW-0407">Ion channel</keyword>
<dbReference type="NCBIfam" id="TIGR00220">
    <property type="entry name" value="mscL"/>
    <property type="match status" value="1"/>
</dbReference>
<keyword evidence="6 10" id="KW-1133">Transmembrane helix</keyword>
<protein>
    <recommendedName>
        <fullName evidence="10">Large-conductance mechanosensitive channel</fullName>
    </recommendedName>
</protein>
<dbReference type="InterPro" id="IPR019823">
    <property type="entry name" value="Mechanosensitive_channel_CS"/>
</dbReference>
<dbReference type="Gene3D" id="1.10.1200.120">
    <property type="entry name" value="Large-conductance mechanosensitive channel, MscL, domain 1"/>
    <property type="match status" value="1"/>
</dbReference>
<keyword evidence="3 10" id="KW-0813">Transport</keyword>
<dbReference type="GO" id="GO:0005886">
    <property type="term" value="C:plasma membrane"/>
    <property type="evidence" value="ECO:0007669"/>
    <property type="project" value="UniProtKB-SubCell"/>
</dbReference>
<keyword evidence="7 10" id="KW-0406">Ion transport</keyword>
<comment type="subunit">
    <text evidence="10">Homopentamer.</text>
</comment>
<evidence type="ECO:0000256" key="6">
    <source>
        <dbReference type="ARBA" id="ARBA00022989"/>
    </source>
</evidence>
<keyword evidence="8 10" id="KW-0472">Membrane</keyword>
<proteinExistence type="inferred from homology"/>
<evidence type="ECO:0000313" key="12">
    <source>
        <dbReference type="Proteomes" id="UP000321332"/>
    </source>
</evidence>
<dbReference type="InterPro" id="IPR036019">
    <property type="entry name" value="MscL_channel"/>
</dbReference>
<dbReference type="Pfam" id="PF01741">
    <property type="entry name" value="MscL"/>
    <property type="match status" value="1"/>
</dbReference>
<dbReference type="PROSITE" id="PS01327">
    <property type="entry name" value="MSCL"/>
    <property type="match status" value="1"/>
</dbReference>
<feature type="transmembrane region" description="Helical" evidence="10">
    <location>
        <begin position="12"/>
        <end position="31"/>
    </location>
</feature>
<dbReference type="SUPFAM" id="SSF81330">
    <property type="entry name" value="Gated mechanosensitive channel"/>
    <property type="match status" value="1"/>
</dbReference>
<dbReference type="PANTHER" id="PTHR30266:SF2">
    <property type="entry name" value="LARGE-CONDUCTANCE MECHANOSENSITIVE CHANNEL"/>
    <property type="match status" value="1"/>
</dbReference>
<keyword evidence="4 10" id="KW-1003">Cell membrane</keyword>
<evidence type="ECO:0000256" key="4">
    <source>
        <dbReference type="ARBA" id="ARBA00022475"/>
    </source>
</evidence>
<dbReference type="PANTHER" id="PTHR30266">
    <property type="entry name" value="MECHANOSENSITIVE CHANNEL MSCL"/>
    <property type="match status" value="1"/>
</dbReference>
<evidence type="ECO:0000256" key="8">
    <source>
        <dbReference type="ARBA" id="ARBA00023136"/>
    </source>
</evidence>
<keyword evidence="5 10" id="KW-0812">Transmembrane</keyword>
<reference evidence="11 12" key="1">
    <citation type="submission" date="2019-06" db="EMBL/GenBank/DDBJ databases">
        <title>Genome analyses of bacteria isolated from kimchi.</title>
        <authorList>
            <person name="Lee S."/>
            <person name="Ahn S."/>
            <person name="Roh S."/>
        </authorList>
    </citation>
    <scope>NUCLEOTIDE SEQUENCE [LARGE SCALE GENOMIC DNA]</scope>
    <source>
        <strain evidence="11 12">CBA3620</strain>
    </source>
</reference>
<evidence type="ECO:0000256" key="9">
    <source>
        <dbReference type="ARBA" id="ARBA00023303"/>
    </source>
</evidence>
<name>A0AAE6ILA8_LEUCA</name>
<dbReference type="GeneID" id="61186531"/>
<comment type="function">
    <text evidence="10">Channel that opens in response to stretch forces in the membrane lipid bilayer. May participate in the regulation of osmotic pressure changes within the cell.</text>
</comment>
<dbReference type="OMA" id="QFIMRGN"/>
<evidence type="ECO:0000256" key="7">
    <source>
        <dbReference type="ARBA" id="ARBA00023065"/>
    </source>
</evidence>